<dbReference type="EC" id="5.4.4.2" evidence="3"/>
<name>W2UMV2_9FLAO</name>
<evidence type="ECO:0000313" key="8">
    <source>
        <dbReference type="Proteomes" id="UP000018850"/>
    </source>
</evidence>
<evidence type="ECO:0000256" key="2">
    <source>
        <dbReference type="ARBA" id="ARBA00005297"/>
    </source>
</evidence>
<dbReference type="AlphaFoldDB" id="W2UMV2"/>
<gene>
    <name evidence="7" type="ORF">P278_10450</name>
</gene>
<sequence>MISNQDLFNKIQLQFDRQLPFVVFREPLGKRLTLVLQHTDALEHLNSFEKEGFVFAPFDHSKKGVLLHPDTIYVSEYHGLSDSMFSGYQKAVEDSGKENHVNLVSRGIEKIKEGLFSKVVLSRFQEVPSNDLKPLEVYNRLLNRYRNAFAYFWYHPKVGMWMGATPETLIDIKGQHFKTMALAGTQKYNDSEEVCWGQKELDEQKIVTDFILESLAGISDDLEVSEVTTIRAGNLLHLKTDIRGELNKSFDVKDLIETLHPTPAVCGYPKDQSNRFILQHENYDRKFYTGYLGYFNGQEERSSFYVNLRCMQLFEDKAVIYVGGGITQDSDPVSEWEETVNKSQTMLNALG</sequence>
<dbReference type="RefSeq" id="WP_038263352.1">
    <property type="nucleotide sequence ID" value="NZ_AYXY01000019.1"/>
</dbReference>
<dbReference type="Pfam" id="PF00425">
    <property type="entry name" value="Chorismate_bind"/>
    <property type="match status" value="1"/>
</dbReference>
<dbReference type="Proteomes" id="UP000018850">
    <property type="component" value="Unassembled WGS sequence"/>
</dbReference>
<dbReference type="NCBIfam" id="TIGR00543">
    <property type="entry name" value="isochor_syn"/>
    <property type="match status" value="1"/>
</dbReference>
<comment type="catalytic activity">
    <reaction evidence="1">
        <text>chorismate = isochorismate</text>
        <dbReference type="Rhea" id="RHEA:18985"/>
        <dbReference type="ChEBI" id="CHEBI:29748"/>
        <dbReference type="ChEBI" id="CHEBI:29780"/>
        <dbReference type="EC" id="5.4.4.2"/>
    </reaction>
</comment>
<reference evidence="8" key="1">
    <citation type="submission" date="2013-11" db="EMBL/GenBank/DDBJ databases">
        <title>Draft genome sequence from a member of Zhouia, isolated tidal flat.</title>
        <authorList>
            <person name="Jin H."/>
            <person name="Jeon C.O."/>
        </authorList>
    </citation>
    <scope>NUCLEOTIDE SEQUENCE [LARGE SCALE GENOMIC DNA]</scope>
    <source>
        <strain evidence="8">AD3</strain>
    </source>
</reference>
<feature type="domain" description="Chorismate-utilising enzyme C-terminal" evidence="6">
    <location>
        <begin position="97"/>
        <end position="342"/>
    </location>
</feature>
<comment type="caution">
    <text evidence="7">The sequence shown here is derived from an EMBL/GenBank/DDBJ whole genome shotgun (WGS) entry which is preliminary data.</text>
</comment>
<dbReference type="InterPro" id="IPR004561">
    <property type="entry name" value="IsoChor_synthase"/>
</dbReference>
<keyword evidence="8" id="KW-1185">Reference proteome</keyword>
<accession>W2UMV2</accession>
<proteinExistence type="inferred from homology"/>
<dbReference type="SUPFAM" id="SSF56322">
    <property type="entry name" value="ADC synthase"/>
    <property type="match status" value="1"/>
</dbReference>
<dbReference type="STRING" id="376730.SAMN04487906_2423"/>
<dbReference type="PANTHER" id="PTHR42839">
    <property type="entry name" value="ISOCHORISMATE SYNTHASE ENTC"/>
    <property type="match status" value="1"/>
</dbReference>
<dbReference type="EMBL" id="AYXY01000019">
    <property type="protein sequence ID" value="ETN95323.1"/>
    <property type="molecule type" value="Genomic_DNA"/>
</dbReference>
<dbReference type="PATRIC" id="fig|1286632.3.peg.1040"/>
<evidence type="ECO:0000256" key="1">
    <source>
        <dbReference type="ARBA" id="ARBA00000799"/>
    </source>
</evidence>
<evidence type="ECO:0000259" key="6">
    <source>
        <dbReference type="Pfam" id="PF00425"/>
    </source>
</evidence>
<protein>
    <recommendedName>
        <fullName evidence="3">isochorismate synthase</fullName>
        <ecNumber evidence="3">5.4.4.2</ecNumber>
    </recommendedName>
    <alternativeName>
        <fullName evidence="5">Isochorismate mutase</fullName>
    </alternativeName>
</protein>
<dbReference type="InterPro" id="IPR005801">
    <property type="entry name" value="ADC_synthase"/>
</dbReference>
<reference evidence="7 8" key="2">
    <citation type="journal article" date="2016" name="Genome Announc.">
        <title>Draft Genome Sequence of Zhouia amylolytica AD3, Isolated from Tidal Flat Sediment.</title>
        <authorList>
            <person name="Jia B."/>
            <person name="Jin H.M."/>
            <person name="Lee H.J."/>
            <person name="Jeon C.O."/>
        </authorList>
    </citation>
    <scope>NUCLEOTIDE SEQUENCE [LARGE SCALE GENOMIC DNA]</scope>
    <source>
        <strain evidence="7 8">AD3</strain>
    </source>
</reference>
<dbReference type="PANTHER" id="PTHR42839:SF2">
    <property type="entry name" value="ISOCHORISMATE SYNTHASE ENTC"/>
    <property type="match status" value="1"/>
</dbReference>
<evidence type="ECO:0000313" key="7">
    <source>
        <dbReference type="EMBL" id="ETN95323.1"/>
    </source>
</evidence>
<evidence type="ECO:0000256" key="5">
    <source>
        <dbReference type="ARBA" id="ARBA00041564"/>
    </source>
</evidence>
<evidence type="ECO:0000256" key="3">
    <source>
        <dbReference type="ARBA" id="ARBA00012824"/>
    </source>
</evidence>
<dbReference type="GO" id="GO:0008909">
    <property type="term" value="F:isochorismate synthase activity"/>
    <property type="evidence" value="ECO:0007669"/>
    <property type="project" value="UniProtKB-EC"/>
</dbReference>
<keyword evidence="4" id="KW-0413">Isomerase</keyword>
<evidence type="ECO:0000256" key="4">
    <source>
        <dbReference type="ARBA" id="ARBA00023235"/>
    </source>
</evidence>
<organism evidence="7 8">
    <name type="scientific">Zhouia amylolytica AD3</name>
    <dbReference type="NCBI Taxonomy" id="1286632"/>
    <lineage>
        <taxon>Bacteria</taxon>
        <taxon>Pseudomonadati</taxon>
        <taxon>Bacteroidota</taxon>
        <taxon>Flavobacteriia</taxon>
        <taxon>Flavobacteriales</taxon>
        <taxon>Flavobacteriaceae</taxon>
        <taxon>Zhouia</taxon>
    </lineage>
</organism>
<dbReference type="Gene3D" id="3.60.120.10">
    <property type="entry name" value="Anthranilate synthase"/>
    <property type="match status" value="1"/>
</dbReference>
<dbReference type="eggNOG" id="COG1169">
    <property type="taxonomic scope" value="Bacteria"/>
</dbReference>
<dbReference type="InterPro" id="IPR015890">
    <property type="entry name" value="Chorismate_C"/>
</dbReference>
<comment type="similarity">
    <text evidence="2">Belongs to the isochorismate synthase family.</text>
</comment>